<evidence type="ECO:0000313" key="3">
    <source>
        <dbReference type="Proteomes" id="UP000541558"/>
    </source>
</evidence>
<sequence length="693" mass="77804">MSSSSLHLVQNEARRRVDNLRQGVGFLESGSLDKARSFYFEEAKKIVGENVRLPSIGGAGGGDQVSTELYTTMSLSDRAMLLACYNGLGRYYTAANDVESALAWYEEARILYQSTYLKRATTAMYEWDWDGSAPDVPELTRQRVISLIASSELFSAIGNTAISVERRRISNELKKVLPSTHFSPDVRRLNDPAKVEAAYLLRHPDPRLCHKLSVTHPRLHVPGSWTKMEPAAGTKSPEPRQRFASFIWNSHLYVFGGWQGSEKTLKYFKDFWCLNLEDEVAGRAWRKLPDYPQGLVGRGMVVHREAKRAYLITGKPTVTYFDLVAEKWAGIRTTYTATEEDKRCGVRNDWPFRGNAVEDGLVVISDKGKIYTFGGTQQGVILGNNLLMELDLQTKKWTRLSGYVTAPQYADYSCPGPRASPCGWVGPDKDRIYVLFGHANRDGAQMLGQMHGSPSMDAYAYDDFWSWGISEGKWRRERLSGNMPSPRTEMGYTFNEKLGKTIVFGGYTPSVPTTYAEKNKSFAFTYYADTFMLEPSQSGDSDSPSFKATDPQTIAAPSETSYPRWRQVLTKGFPTYRSHTHLNTDPDTGKVYLFGGLSNADFIPSRNNVISRPFSGVWQLRVDVPGGDFASVDVEEEARTAKVGPWRRCFTCGNTGWWKRCSGRCGGKAFFCGVGCQREGWKEHKAFHDCGKV</sequence>
<dbReference type="Pfam" id="PF01344">
    <property type="entry name" value="Kelch_1"/>
    <property type="match status" value="1"/>
</dbReference>
<protein>
    <submittedName>
        <fullName evidence="2">Uncharacterized protein</fullName>
    </submittedName>
</protein>
<dbReference type="EMBL" id="JAACJK010000179">
    <property type="protein sequence ID" value="KAF5318347.1"/>
    <property type="molecule type" value="Genomic_DNA"/>
</dbReference>
<evidence type="ECO:0000313" key="2">
    <source>
        <dbReference type="EMBL" id="KAF5318347.1"/>
    </source>
</evidence>
<reference evidence="2 3" key="1">
    <citation type="journal article" date="2020" name="ISME J.">
        <title>Uncovering the hidden diversity of litter-decomposition mechanisms in mushroom-forming fungi.</title>
        <authorList>
            <person name="Floudas D."/>
            <person name="Bentzer J."/>
            <person name="Ahren D."/>
            <person name="Johansson T."/>
            <person name="Persson P."/>
            <person name="Tunlid A."/>
        </authorList>
    </citation>
    <scope>NUCLEOTIDE SEQUENCE [LARGE SCALE GENOMIC DNA]</scope>
    <source>
        <strain evidence="2 3">CBS 175.51</strain>
    </source>
</reference>
<feature type="region of interest" description="Disordered" evidence="1">
    <location>
        <begin position="538"/>
        <end position="559"/>
    </location>
</feature>
<feature type="compositionally biased region" description="Polar residues" evidence="1">
    <location>
        <begin position="538"/>
        <end position="552"/>
    </location>
</feature>
<keyword evidence="3" id="KW-1185">Reference proteome</keyword>
<dbReference type="Gene3D" id="2.120.10.80">
    <property type="entry name" value="Kelch-type beta propeller"/>
    <property type="match status" value="2"/>
</dbReference>
<dbReference type="InterPro" id="IPR006652">
    <property type="entry name" value="Kelch_1"/>
</dbReference>
<dbReference type="InterPro" id="IPR015915">
    <property type="entry name" value="Kelch-typ_b-propeller"/>
</dbReference>
<accession>A0A8H5B853</accession>
<dbReference type="SUPFAM" id="SSF117281">
    <property type="entry name" value="Kelch motif"/>
    <property type="match status" value="1"/>
</dbReference>
<name>A0A8H5B853_9AGAR</name>
<dbReference type="PANTHER" id="PTHR23244">
    <property type="entry name" value="KELCH REPEAT DOMAIN"/>
    <property type="match status" value="1"/>
</dbReference>
<organism evidence="2 3">
    <name type="scientific">Ephemerocybe angulata</name>
    <dbReference type="NCBI Taxonomy" id="980116"/>
    <lineage>
        <taxon>Eukaryota</taxon>
        <taxon>Fungi</taxon>
        <taxon>Dikarya</taxon>
        <taxon>Basidiomycota</taxon>
        <taxon>Agaricomycotina</taxon>
        <taxon>Agaricomycetes</taxon>
        <taxon>Agaricomycetidae</taxon>
        <taxon>Agaricales</taxon>
        <taxon>Agaricineae</taxon>
        <taxon>Psathyrellaceae</taxon>
        <taxon>Ephemerocybe</taxon>
    </lineage>
</organism>
<dbReference type="Proteomes" id="UP000541558">
    <property type="component" value="Unassembled WGS sequence"/>
</dbReference>
<evidence type="ECO:0000256" key="1">
    <source>
        <dbReference type="SAM" id="MobiDB-lite"/>
    </source>
</evidence>
<gene>
    <name evidence="2" type="ORF">D9611_014226</name>
</gene>
<proteinExistence type="predicted"/>
<dbReference type="OrthoDB" id="432528at2759"/>
<dbReference type="AlphaFoldDB" id="A0A8H5B853"/>
<dbReference type="PANTHER" id="PTHR23244:SF456">
    <property type="entry name" value="MULTIPLE EPIDERMAL GROWTH FACTOR-LIKE DOMAINS PROTEIN 8"/>
    <property type="match status" value="1"/>
</dbReference>
<comment type="caution">
    <text evidence="2">The sequence shown here is derived from an EMBL/GenBank/DDBJ whole genome shotgun (WGS) entry which is preliminary data.</text>
</comment>